<reference evidence="2 3" key="1">
    <citation type="journal article" date="2013" name="BMC Genomics">
        <title>Comparative genomics of parasitic silkworm microsporidia reveal an association between genome expansion and host adaptation.</title>
        <authorList>
            <person name="Pan G."/>
            <person name="Xu J."/>
            <person name="Li T."/>
            <person name="Xia Q."/>
            <person name="Liu S.L."/>
            <person name="Zhang G."/>
            <person name="Li S."/>
            <person name="Li C."/>
            <person name="Liu H."/>
            <person name="Yang L."/>
            <person name="Liu T."/>
            <person name="Zhang X."/>
            <person name="Wu Z."/>
            <person name="Fan W."/>
            <person name="Dang X."/>
            <person name="Xiang H."/>
            <person name="Tao M."/>
            <person name="Li Y."/>
            <person name="Hu J."/>
            <person name="Li Z."/>
            <person name="Lin L."/>
            <person name="Luo J."/>
            <person name="Geng L."/>
            <person name="Wang L."/>
            <person name="Long M."/>
            <person name="Wan Y."/>
            <person name="He N."/>
            <person name="Zhang Z."/>
            <person name="Lu C."/>
            <person name="Keeling P.J."/>
            <person name="Wang J."/>
            <person name="Xiang Z."/>
            <person name="Zhou Z."/>
        </authorList>
    </citation>
    <scope>NUCLEOTIDE SEQUENCE [LARGE SCALE GENOMIC DNA]</scope>
    <source>
        <strain evidence="3">CQ1 / CVCC 102059</strain>
    </source>
</reference>
<keyword evidence="1" id="KW-1133">Transmembrane helix</keyword>
<evidence type="ECO:0000256" key="1">
    <source>
        <dbReference type="SAM" id="Phobius"/>
    </source>
</evidence>
<protein>
    <submittedName>
        <fullName evidence="2">Uncharacterized protein</fullName>
    </submittedName>
</protein>
<proteinExistence type="predicted"/>
<gene>
    <name evidence="2" type="ORF">NBO_38g0016</name>
</gene>
<dbReference type="VEuPathDB" id="MicrosporidiaDB:NBO_38g0016"/>
<sequence>MVQFRMPIDLLLCVFFGQIIMNFFYKGFVYIIRRSREIENFLVLLINNIKFPFS</sequence>
<keyword evidence="1" id="KW-0812">Transmembrane</keyword>
<name>R0MIT5_NOSB1</name>
<dbReference type="AlphaFoldDB" id="R0MIT5"/>
<organism evidence="2 3">
    <name type="scientific">Nosema bombycis (strain CQ1 / CVCC 102059)</name>
    <name type="common">Microsporidian parasite</name>
    <name type="synonym">Pebrine of silkworm</name>
    <dbReference type="NCBI Taxonomy" id="578461"/>
    <lineage>
        <taxon>Eukaryota</taxon>
        <taxon>Fungi</taxon>
        <taxon>Fungi incertae sedis</taxon>
        <taxon>Microsporidia</taxon>
        <taxon>Nosematidae</taxon>
        <taxon>Nosema</taxon>
    </lineage>
</organism>
<evidence type="ECO:0000313" key="2">
    <source>
        <dbReference type="EMBL" id="EOB14105.1"/>
    </source>
</evidence>
<keyword evidence="1" id="KW-0472">Membrane</keyword>
<keyword evidence="3" id="KW-1185">Reference proteome</keyword>
<dbReference type="Proteomes" id="UP000016927">
    <property type="component" value="Unassembled WGS sequence"/>
</dbReference>
<feature type="transmembrane region" description="Helical" evidence="1">
    <location>
        <begin position="6"/>
        <end position="25"/>
    </location>
</feature>
<dbReference type="EMBL" id="KB908946">
    <property type="protein sequence ID" value="EOB14105.1"/>
    <property type="molecule type" value="Genomic_DNA"/>
</dbReference>
<dbReference type="HOGENOM" id="CLU_3050908_0_0_1"/>
<accession>R0MIT5</accession>
<evidence type="ECO:0000313" key="3">
    <source>
        <dbReference type="Proteomes" id="UP000016927"/>
    </source>
</evidence>